<evidence type="ECO:0000313" key="3">
    <source>
        <dbReference type="Proteomes" id="UP001152130"/>
    </source>
</evidence>
<evidence type="ECO:0000313" key="2">
    <source>
        <dbReference type="EMBL" id="KAJ4020463.1"/>
    </source>
</evidence>
<protein>
    <submittedName>
        <fullName evidence="2">Uncharacterized protein</fullName>
    </submittedName>
</protein>
<sequence>MSGKTVLPESSGLNPLNTSHRRLWMESAFRSLGLWDNLKGALKFEGVGTLVENGLCELFDRQGWRNVSHLHFLMAYDESLWHTALKFGKINPAEAPWPWGDCTYPPVNDLTEGVSRQYKRWRVRFGKSTEEPLGQGAKAQKFEVPPEETKGNVATVMASASQQPAGQGAAPKPNSGLQASAWSQTKRSAPAQNEVAKGPAEKRGAEASTTKVGPKPTNKKGGAKATAEKQDAPAPARSTKSAEAFAADVAKVTEKYMSMTLDGEAKKEAIKAEVEKEKEEIEAIEADLLAHHGRSCQQAQSDFDDEISECWRKRSEASSADTVEDPFEETYLSSKDPLPVRDRYCGREGLRVVGPCLPTHSVREFIWEWFHLGAYTGPFVGPFELAIPGWLDFDDLVLHDIDQLHAEELIDRDLVIAWQIENGRPVSLVVGENPIISHEREEISSNSIEISLRRRVRTLCAYLCEWLTAAYNGSCFRLVDFLRRKLRHSLDYGLHGLERPLSFGEVKDAWSAIEADPQAAQAIAEYERKNFDLWMPQVHAILSQSHRWVAFLLHDWVMRDGMPYDSRISVAYDIWSMVSLDDANLWKASIEADLRVYQ</sequence>
<dbReference type="EMBL" id="JAPDHF010000003">
    <property type="protein sequence ID" value="KAJ4020463.1"/>
    <property type="molecule type" value="Genomic_DNA"/>
</dbReference>
<feature type="compositionally biased region" description="Low complexity" evidence="1">
    <location>
        <begin position="159"/>
        <end position="171"/>
    </location>
</feature>
<comment type="caution">
    <text evidence="2">The sequence shown here is derived from an EMBL/GenBank/DDBJ whole genome shotgun (WGS) entry which is preliminary data.</text>
</comment>
<feature type="region of interest" description="Disordered" evidence="1">
    <location>
        <begin position="159"/>
        <end position="242"/>
    </location>
</feature>
<dbReference type="AlphaFoldDB" id="A0A9W8PXS7"/>
<feature type="compositionally biased region" description="Polar residues" evidence="1">
    <location>
        <begin position="175"/>
        <end position="191"/>
    </location>
</feature>
<organism evidence="2 3">
    <name type="scientific">Fusarium irregulare</name>
    <dbReference type="NCBI Taxonomy" id="2494466"/>
    <lineage>
        <taxon>Eukaryota</taxon>
        <taxon>Fungi</taxon>
        <taxon>Dikarya</taxon>
        <taxon>Ascomycota</taxon>
        <taxon>Pezizomycotina</taxon>
        <taxon>Sordariomycetes</taxon>
        <taxon>Hypocreomycetidae</taxon>
        <taxon>Hypocreales</taxon>
        <taxon>Nectriaceae</taxon>
        <taxon>Fusarium</taxon>
        <taxon>Fusarium incarnatum-equiseti species complex</taxon>
    </lineage>
</organism>
<evidence type="ECO:0000256" key="1">
    <source>
        <dbReference type="SAM" id="MobiDB-lite"/>
    </source>
</evidence>
<dbReference type="Proteomes" id="UP001152130">
    <property type="component" value="Unassembled WGS sequence"/>
</dbReference>
<keyword evidence="3" id="KW-1185">Reference proteome</keyword>
<gene>
    <name evidence="2" type="ORF">NW766_001950</name>
</gene>
<reference evidence="2" key="1">
    <citation type="submission" date="2022-10" db="EMBL/GenBank/DDBJ databases">
        <title>Fusarium specimens isolated from Avocado Roots.</title>
        <authorList>
            <person name="Stajich J."/>
            <person name="Roper C."/>
            <person name="Heimlech-Rivalta G."/>
        </authorList>
    </citation>
    <scope>NUCLEOTIDE SEQUENCE</scope>
    <source>
        <strain evidence="2">CF00143</strain>
    </source>
</reference>
<proteinExistence type="predicted"/>
<accession>A0A9W8PXS7</accession>
<dbReference type="OrthoDB" id="5093989at2759"/>
<name>A0A9W8PXS7_9HYPO</name>